<accession>F6G4V6</accession>
<comment type="cofactor">
    <cofactor evidence="1">
        <name>Mg(2+)</name>
        <dbReference type="ChEBI" id="CHEBI:18420"/>
    </cofactor>
</comment>
<feature type="domain" description="Nudix hydrolase" evidence="4">
    <location>
        <begin position="217"/>
        <end position="356"/>
    </location>
</feature>
<dbReference type="PROSITE" id="PS51462">
    <property type="entry name" value="NUDIX"/>
    <property type="match status" value="1"/>
</dbReference>
<evidence type="ECO:0000313" key="6">
    <source>
        <dbReference type="Proteomes" id="UP000007953"/>
    </source>
</evidence>
<reference evidence="5 6" key="1">
    <citation type="journal article" date="2011" name="J. Bacteriol.">
        <title>Complete genome sequence of the plant pathogen Ralstonia solanacearum strain Po82.</title>
        <authorList>
            <person name="Xu J."/>
            <person name="Zheng H.J."/>
            <person name="Liu L."/>
            <person name="Pan Z.C."/>
            <person name="Prior P."/>
            <person name="Tang B."/>
            <person name="Xu J.S."/>
            <person name="Zhang H."/>
            <person name="Tian Q."/>
            <person name="Zhang L.Q."/>
            <person name="Feng J."/>
        </authorList>
    </citation>
    <scope>NUCLEOTIDE SEQUENCE [LARGE SCALE GENOMIC DNA]</scope>
    <source>
        <strain evidence="5 6">Po82</strain>
    </source>
</reference>
<evidence type="ECO:0000256" key="1">
    <source>
        <dbReference type="ARBA" id="ARBA00001946"/>
    </source>
</evidence>
<dbReference type="InterPro" id="IPR000086">
    <property type="entry name" value="NUDIX_hydrolase_dom"/>
</dbReference>
<feature type="region of interest" description="Disordered" evidence="3">
    <location>
        <begin position="1"/>
        <end position="31"/>
    </location>
</feature>
<protein>
    <recommendedName>
        <fullName evidence="4">Nudix hydrolase domain-containing protein</fullName>
    </recommendedName>
</protein>
<dbReference type="eggNOG" id="COG0494">
    <property type="taxonomic scope" value="Bacteria"/>
</dbReference>
<dbReference type="AlphaFoldDB" id="F6G4V6"/>
<keyword evidence="2" id="KW-0378">Hydrolase</keyword>
<feature type="compositionally biased region" description="Gly residues" evidence="3">
    <location>
        <begin position="154"/>
        <end position="165"/>
    </location>
</feature>
<feature type="compositionally biased region" description="Basic and acidic residues" evidence="3">
    <location>
        <begin position="73"/>
        <end position="104"/>
    </location>
</feature>
<dbReference type="PROSITE" id="PS00893">
    <property type="entry name" value="NUDIX_BOX"/>
    <property type="match status" value="1"/>
</dbReference>
<feature type="region of interest" description="Disordered" evidence="3">
    <location>
        <begin position="73"/>
        <end position="165"/>
    </location>
</feature>
<dbReference type="GO" id="GO:0006754">
    <property type="term" value="P:ATP biosynthetic process"/>
    <property type="evidence" value="ECO:0007669"/>
    <property type="project" value="TreeGrafter"/>
</dbReference>
<dbReference type="EMBL" id="CP002819">
    <property type="protein sequence ID" value="AEG69911.1"/>
    <property type="molecule type" value="Genomic_DNA"/>
</dbReference>
<dbReference type="HOGENOM" id="CLU_752005_0_0_4"/>
<evidence type="ECO:0000256" key="3">
    <source>
        <dbReference type="SAM" id="MobiDB-lite"/>
    </source>
</evidence>
<dbReference type="PANTHER" id="PTHR21340:SF0">
    <property type="entry name" value="BIS(5'-NUCLEOSYL)-TETRAPHOSPHATASE [ASYMMETRICAL]"/>
    <property type="match status" value="1"/>
</dbReference>
<dbReference type="GO" id="GO:0006167">
    <property type="term" value="P:AMP biosynthetic process"/>
    <property type="evidence" value="ECO:0007669"/>
    <property type="project" value="TreeGrafter"/>
</dbReference>
<dbReference type="InterPro" id="IPR051325">
    <property type="entry name" value="Nudix_hydrolase_domain"/>
</dbReference>
<name>F6G4V6_RALS8</name>
<proteinExistence type="predicted"/>
<evidence type="ECO:0000256" key="2">
    <source>
        <dbReference type="ARBA" id="ARBA00022801"/>
    </source>
</evidence>
<dbReference type="KEGG" id="rsn:RSPO_c02618"/>
<feature type="compositionally biased region" description="Basic and acidic residues" evidence="3">
    <location>
        <begin position="7"/>
        <end position="22"/>
    </location>
</feature>
<dbReference type="SUPFAM" id="SSF55811">
    <property type="entry name" value="Nudix"/>
    <property type="match status" value="1"/>
</dbReference>
<dbReference type="InterPro" id="IPR020084">
    <property type="entry name" value="NUDIX_hydrolase_CS"/>
</dbReference>
<dbReference type="Pfam" id="PF00293">
    <property type="entry name" value="NUDIX"/>
    <property type="match status" value="1"/>
</dbReference>
<dbReference type="PANTHER" id="PTHR21340">
    <property type="entry name" value="DIADENOSINE 5,5-P1,P4-TETRAPHOSPHATE PYROPHOSPHOHYDROLASE MUTT"/>
    <property type="match status" value="1"/>
</dbReference>
<feature type="compositionally biased region" description="Basic and acidic residues" evidence="3">
    <location>
        <begin position="129"/>
        <end position="141"/>
    </location>
</feature>
<sequence>MGVCQRALDHGARGDRGDDADRRTRHRQPWRPRLRRAALGRHAVGVRQHLADRGRRAGGRAAGAAVVHAAICDSDHGHDPRQHPDGRRTGTGTDDRRADRHARPGGDPAGPRRHALGSGARRGTHCGARRHDADHQPDVGGRRGQPAGHDDRAGAGGTVAAGGGALPDRDHVPAGRVIGAGHGGGGAAGVPAPVQPRTPVAVRADRAAGPGSTLAMAIALSCGLVLLNEDAEVLLAHATETHHWDIPKGAPEPGESDLDTALRETREETGLVLGAHALIELGRFPLRRDKDVHLFATRLHRADVSLDALTCTSMFTSYRSGRLIPEMDAYRWASADDMPHYASQSLGRLFAQLLPLAEIHARLQAAGR</sequence>
<dbReference type="Proteomes" id="UP000007953">
    <property type="component" value="Chromosome"/>
</dbReference>
<dbReference type="InterPro" id="IPR015797">
    <property type="entry name" value="NUDIX_hydrolase-like_dom_sf"/>
</dbReference>
<gene>
    <name evidence="5" type="ordered locus">RSPO_c02618</name>
</gene>
<evidence type="ECO:0000313" key="5">
    <source>
        <dbReference type="EMBL" id="AEG69911.1"/>
    </source>
</evidence>
<dbReference type="PATRIC" id="fig|1031711.3.peg.2559"/>
<evidence type="ECO:0000259" key="4">
    <source>
        <dbReference type="PROSITE" id="PS51462"/>
    </source>
</evidence>
<dbReference type="GO" id="GO:0004081">
    <property type="term" value="F:bis(5'-nucleosyl)-tetraphosphatase (asymmetrical) activity"/>
    <property type="evidence" value="ECO:0007669"/>
    <property type="project" value="TreeGrafter"/>
</dbReference>
<dbReference type="Gene3D" id="3.90.79.10">
    <property type="entry name" value="Nucleoside Triphosphate Pyrophosphohydrolase"/>
    <property type="match status" value="1"/>
</dbReference>
<organism evidence="5 6">
    <name type="scientific">Ralstonia solanacearum (strain Po82)</name>
    <dbReference type="NCBI Taxonomy" id="1031711"/>
    <lineage>
        <taxon>Bacteria</taxon>
        <taxon>Pseudomonadati</taxon>
        <taxon>Pseudomonadota</taxon>
        <taxon>Betaproteobacteria</taxon>
        <taxon>Burkholderiales</taxon>
        <taxon>Burkholderiaceae</taxon>
        <taxon>Ralstonia</taxon>
        <taxon>Ralstonia solanacearum species complex</taxon>
    </lineage>
</organism>